<dbReference type="Proteomes" id="UP001055167">
    <property type="component" value="Unassembled WGS sequence"/>
</dbReference>
<evidence type="ECO:0000313" key="1">
    <source>
        <dbReference type="EMBL" id="GJD52992.1"/>
    </source>
</evidence>
<organism evidence="1 2">
    <name type="scientific">Methylobacterium crusticola</name>
    <dbReference type="NCBI Taxonomy" id="1697972"/>
    <lineage>
        <taxon>Bacteria</taxon>
        <taxon>Pseudomonadati</taxon>
        <taxon>Pseudomonadota</taxon>
        <taxon>Alphaproteobacteria</taxon>
        <taxon>Hyphomicrobiales</taxon>
        <taxon>Methylobacteriaceae</taxon>
        <taxon>Methylobacterium</taxon>
    </lineage>
</organism>
<reference evidence="1" key="1">
    <citation type="journal article" date="2021" name="Front. Microbiol.">
        <title>Comprehensive Comparative Genomics and Phenotyping of Methylobacterium Species.</title>
        <authorList>
            <person name="Alessa O."/>
            <person name="Ogura Y."/>
            <person name="Fujitani Y."/>
            <person name="Takami H."/>
            <person name="Hayashi T."/>
            <person name="Sahin N."/>
            <person name="Tani A."/>
        </authorList>
    </citation>
    <scope>NUCLEOTIDE SEQUENCE</scope>
    <source>
        <strain evidence="1">KCTC 52305</strain>
    </source>
</reference>
<dbReference type="EMBL" id="BPQH01000024">
    <property type="protein sequence ID" value="GJD52992.1"/>
    <property type="molecule type" value="Genomic_DNA"/>
</dbReference>
<sequence>MRSSTAVPPWNEMVREAITAVGADRPTAFGTVPSATVLPPPWPAWPLTRATSRVPKFWTVPRVNALASRWPATWISTGEVVKAAPGVRLSRLRRVVPVALPLIDRLSARPLPDATSRLTWPLRPT</sequence>
<gene>
    <name evidence="1" type="ORF">OPKNFCMD_5762</name>
</gene>
<comment type="caution">
    <text evidence="1">The sequence shown here is derived from an EMBL/GenBank/DDBJ whole genome shotgun (WGS) entry which is preliminary data.</text>
</comment>
<name>A0ABQ4R5L8_9HYPH</name>
<reference evidence="1" key="2">
    <citation type="submission" date="2021-08" db="EMBL/GenBank/DDBJ databases">
        <authorList>
            <person name="Tani A."/>
            <person name="Ola A."/>
            <person name="Ogura Y."/>
            <person name="Katsura K."/>
            <person name="Hayashi T."/>
        </authorList>
    </citation>
    <scope>NUCLEOTIDE SEQUENCE</scope>
    <source>
        <strain evidence="1">KCTC 52305</strain>
    </source>
</reference>
<accession>A0ABQ4R5L8</accession>
<keyword evidence="2" id="KW-1185">Reference proteome</keyword>
<proteinExistence type="predicted"/>
<evidence type="ECO:0000313" key="2">
    <source>
        <dbReference type="Proteomes" id="UP001055167"/>
    </source>
</evidence>
<protein>
    <submittedName>
        <fullName evidence="1">Uncharacterized protein</fullName>
    </submittedName>
</protein>